<comment type="caution">
    <text evidence="2">The sequence shown here is derived from an EMBL/GenBank/DDBJ whole genome shotgun (WGS) entry which is preliminary data.</text>
</comment>
<dbReference type="EMBL" id="JXKG01000016">
    <property type="protein sequence ID" value="OJG14574.1"/>
    <property type="molecule type" value="Genomic_DNA"/>
</dbReference>
<dbReference type="STRING" id="317010.RU96_GL000761"/>
<feature type="transmembrane region" description="Helical" evidence="1">
    <location>
        <begin position="12"/>
        <end position="32"/>
    </location>
</feature>
<keyword evidence="1" id="KW-0812">Transmembrane</keyword>
<proteinExistence type="predicted"/>
<feature type="transmembrane region" description="Helical" evidence="1">
    <location>
        <begin position="118"/>
        <end position="142"/>
    </location>
</feature>
<dbReference type="Proteomes" id="UP000182835">
    <property type="component" value="Unassembled WGS sequence"/>
</dbReference>
<name>A0A1L8R4A7_9ENTE</name>
<keyword evidence="1" id="KW-1133">Transmembrane helix</keyword>
<protein>
    <submittedName>
        <fullName evidence="2">Putative drug ABC exporter membrane-spanning/permease subunit</fullName>
    </submittedName>
</protein>
<evidence type="ECO:0000313" key="3">
    <source>
        <dbReference type="Proteomes" id="UP000182835"/>
    </source>
</evidence>
<gene>
    <name evidence="2" type="ORF">RU96_GL000761</name>
</gene>
<dbReference type="AlphaFoldDB" id="A0A1L8R4A7"/>
<dbReference type="Pfam" id="PF11188">
    <property type="entry name" value="DUF2975"/>
    <property type="match status" value="1"/>
</dbReference>
<accession>A0A1L8R4A7</accession>
<feature type="transmembrane region" description="Helical" evidence="1">
    <location>
        <begin position="38"/>
        <end position="61"/>
    </location>
</feature>
<evidence type="ECO:0000313" key="2">
    <source>
        <dbReference type="EMBL" id="OJG14574.1"/>
    </source>
</evidence>
<evidence type="ECO:0000256" key="1">
    <source>
        <dbReference type="SAM" id="Phobius"/>
    </source>
</evidence>
<dbReference type="InterPro" id="IPR021354">
    <property type="entry name" value="DUF2975"/>
</dbReference>
<reference evidence="2 3" key="1">
    <citation type="submission" date="2014-12" db="EMBL/GenBank/DDBJ databases">
        <title>Draft genome sequences of 29 type strains of Enterococci.</title>
        <authorList>
            <person name="Zhong Z."/>
            <person name="Sun Z."/>
            <person name="Liu W."/>
            <person name="Zhang W."/>
            <person name="Zhang H."/>
        </authorList>
    </citation>
    <scope>NUCLEOTIDE SEQUENCE [LARGE SCALE GENOMIC DNA]</scope>
    <source>
        <strain evidence="2 3">DSM 21207</strain>
    </source>
</reference>
<keyword evidence="1" id="KW-0472">Membrane</keyword>
<dbReference type="RefSeq" id="WP_071865288.1">
    <property type="nucleotide sequence ID" value="NZ_JBHLVQ010000020.1"/>
</dbReference>
<sequence length="156" mass="17368">MKVKTNFFKGVILLFVVSILFLVFLVGTQIFMAENPHWNNSLIIFVVAILATALFALAALWKLYQAVQLIGDNQAFSTKILPIVQRMRQFILGMACSFCGILPFVYEGAQIEDAPGLMVLGLIAVLLPFALFIFAQIVEALFKQAVILQKEQDLTV</sequence>
<feature type="transmembrane region" description="Helical" evidence="1">
    <location>
        <begin position="89"/>
        <end position="106"/>
    </location>
</feature>
<organism evidence="2 3">
    <name type="scientific">Enterococcus canintestini</name>
    <dbReference type="NCBI Taxonomy" id="317010"/>
    <lineage>
        <taxon>Bacteria</taxon>
        <taxon>Bacillati</taxon>
        <taxon>Bacillota</taxon>
        <taxon>Bacilli</taxon>
        <taxon>Lactobacillales</taxon>
        <taxon>Enterococcaceae</taxon>
        <taxon>Enterococcus</taxon>
    </lineage>
</organism>
<dbReference type="OrthoDB" id="2184234at2"/>